<gene>
    <name evidence="1" type="ORF">CR513_29063</name>
</gene>
<proteinExistence type="predicted"/>
<accession>A0A371GFA7</accession>
<sequence>MGSMDDQKGPWPRLMTSIALGRGVNLRFKFWTNFDIELLSMYERLVDLDKVTFRKHSPMFVLVCCLIIPLTLPLRERLDSFMQPYLRLGLGQAFTIFLGQYRKEKALNPKSLHPHWMHHTPAQKIDGNLGVPAWGHWTTFPSKSRRPILRGVAMVLKSLKKRQ</sequence>
<dbReference type="EMBL" id="QJKJ01005729">
    <property type="protein sequence ID" value="RDX89235.1"/>
    <property type="molecule type" value="Genomic_DNA"/>
</dbReference>
<dbReference type="AlphaFoldDB" id="A0A371GFA7"/>
<feature type="non-terminal residue" evidence="1">
    <location>
        <position position="1"/>
    </location>
</feature>
<reference evidence="1" key="1">
    <citation type="submission" date="2018-05" db="EMBL/GenBank/DDBJ databases">
        <title>Draft genome of Mucuna pruriens seed.</title>
        <authorList>
            <person name="Nnadi N.E."/>
            <person name="Vos R."/>
            <person name="Hasami M.H."/>
            <person name="Devisetty U.K."/>
            <person name="Aguiy J.C."/>
        </authorList>
    </citation>
    <scope>NUCLEOTIDE SEQUENCE [LARGE SCALE GENOMIC DNA]</scope>
    <source>
        <strain evidence="1">JCA_2017</strain>
    </source>
</reference>
<keyword evidence="2" id="KW-1185">Reference proteome</keyword>
<comment type="caution">
    <text evidence="1">The sequence shown here is derived from an EMBL/GenBank/DDBJ whole genome shotgun (WGS) entry which is preliminary data.</text>
</comment>
<name>A0A371GFA7_MUCPR</name>
<dbReference type="Proteomes" id="UP000257109">
    <property type="component" value="Unassembled WGS sequence"/>
</dbReference>
<organism evidence="1 2">
    <name type="scientific">Mucuna pruriens</name>
    <name type="common">Velvet bean</name>
    <name type="synonym">Dolichos pruriens</name>
    <dbReference type="NCBI Taxonomy" id="157652"/>
    <lineage>
        <taxon>Eukaryota</taxon>
        <taxon>Viridiplantae</taxon>
        <taxon>Streptophyta</taxon>
        <taxon>Embryophyta</taxon>
        <taxon>Tracheophyta</taxon>
        <taxon>Spermatophyta</taxon>
        <taxon>Magnoliopsida</taxon>
        <taxon>eudicotyledons</taxon>
        <taxon>Gunneridae</taxon>
        <taxon>Pentapetalae</taxon>
        <taxon>rosids</taxon>
        <taxon>fabids</taxon>
        <taxon>Fabales</taxon>
        <taxon>Fabaceae</taxon>
        <taxon>Papilionoideae</taxon>
        <taxon>50 kb inversion clade</taxon>
        <taxon>NPAAA clade</taxon>
        <taxon>indigoferoid/millettioid clade</taxon>
        <taxon>Phaseoleae</taxon>
        <taxon>Mucuna</taxon>
    </lineage>
</organism>
<evidence type="ECO:0000313" key="1">
    <source>
        <dbReference type="EMBL" id="RDX89235.1"/>
    </source>
</evidence>
<protein>
    <submittedName>
        <fullName evidence="1">Uncharacterized protein</fullName>
    </submittedName>
</protein>
<evidence type="ECO:0000313" key="2">
    <source>
        <dbReference type="Proteomes" id="UP000257109"/>
    </source>
</evidence>